<evidence type="ECO:0000256" key="4">
    <source>
        <dbReference type="ARBA" id="ARBA00022840"/>
    </source>
</evidence>
<dbReference type="InterPro" id="IPR050095">
    <property type="entry name" value="ECF_ABC_transporter_ATP-bd"/>
</dbReference>
<dbReference type="Proteomes" id="UP000033740">
    <property type="component" value="Unassembled WGS sequence"/>
</dbReference>
<dbReference type="GO" id="GO:0043190">
    <property type="term" value="C:ATP-binding cassette (ABC) transporter complex"/>
    <property type="evidence" value="ECO:0007669"/>
    <property type="project" value="TreeGrafter"/>
</dbReference>
<dbReference type="GO" id="GO:0042626">
    <property type="term" value="F:ATPase-coupled transmembrane transporter activity"/>
    <property type="evidence" value="ECO:0007669"/>
    <property type="project" value="TreeGrafter"/>
</dbReference>
<dbReference type="InterPro" id="IPR003593">
    <property type="entry name" value="AAA+_ATPase"/>
</dbReference>
<name>A0A0F0LPQ3_9MICO</name>
<dbReference type="PROSITE" id="PS50893">
    <property type="entry name" value="ABC_TRANSPORTER_2"/>
    <property type="match status" value="2"/>
</dbReference>
<dbReference type="PROSITE" id="PS00211">
    <property type="entry name" value="ABC_TRANSPORTER_1"/>
    <property type="match status" value="2"/>
</dbReference>
<dbReference type="SUPFAM" id="SSF52540">
    <property type="entry name" value="P-loop containing nucleoside triphosphate hydrolases"/>
    <property type="match status" value="2"/>
</dbReference>
<keyword evidence="8" id="KW-1185">Reference proteome</keyword>
<keyword evidence="4 7" id="KW-0067">ATP-binding</keyword>
<reference evidence="7 8" key="1">
    <citation type="submission" date="2015-02" db="EMBL/GenBank/DDBJ databases">
        <title>Draft genome sequences of ten Microbacterium spp. with emphasis on heavy metal contaminated environments.</title>
        <authorList>
            <person name="Corretto E."/>
        </authorList>
    </citation>
    <scope>NUCLEOTIDE SEQUENCE [LARGE SCALE GENOMIC DNA]</scope>
    <source>
        <strain evidence="7 8">ARN176</strain>
    </source>
</reference>
<gene>
    <name evidence="7" type="primary">ykoD_1</name>
    <name evidence="7" type="ORF">RS86_01021</name>
</gene>
<evidence type="ECO:0000256" key="1">
    <source>
        <dbReference type="ARBA" id="ARBA00005417"/>
    </source>
</evidence>
<feature type="domain" description="ABC transporter" evidence="6">
    <location>
        <begin position="269"/>
        <end position="484"/>
    </location>
</feature>
<dbReference type="InterPro" id="IPR027417">
    <property type="entry name" value="P-loop_NTPase"/>
</dbReference>
<dbReference type="Gene3D" id="3.40.50.300">
    <property type="entry name" value="P-loop containing nucleotide triphosphate hydrolases"/>
    <property type="match status" value="2"/>
</dbReference>
<dbReference type="SMART" id="SM00382">
    <property type="entry name" value="AAA"/>
    <property type="match status" value="2"/>
</dbReference>
<feature type="domain" description="ABC transporter" evidence="6">
    <location>
        <begin position="8"/>
        <end position="244"/>
    </location>
</feature>
<dbReference type="InterPro" id="IPR003439">
    <property type="entry name" value="ABC_transporter-like_ATP-bd"/>
</dbReference>
<keyword evidence="2" id="KW-0813">Transport</keyword>
<dbReference type="EC" id="3.6.3.-" evidence="7"/>
<dbReference type="InterPro" id="IPR015856">
    <property type="entry name" value="ABC_transpr_CbiO/EcfA_su"/>
</dbReference>
<feature type="region of interest" description="Disordered" evidence="5">
    <location>
        <begin position="63"/>
        <end position="82"/>
    </location>
</feature>
<dbReference type="EMBL" id="JYIX01000029">
    <property type="protein sequence ID" value="KJL34235.1"/>
    <property type="molecule type" value="Genomic_DNA"/>
</dbReference>
<protein>
    <submittedName>
        <fullName evidence="7">Putative HMP/thiamine import ATP-binding protein YkoD</fullName>
        <ecNumber evidence="7">3.6.3.-</ecNumber>
    </submittedName>
</protein>
<evidence type="ECO:0000256" key="2">
    <source>
        <dbReference type="ARBA" id="ARBA00022448"/>
    </source>
</evidence>
<organism evidence="7 8">
    <name type="scientific">Microbacterium azadirachtae</name>
    <dbReference type="NCBI Taxonomy" id="582680"/>
    <lineage>
        <taxon>Bacteria</taxon>
        <taxon>Bacillati</taxon>
        <taxon>Actinomycetota</taxon>
        <taxon>Actinomycetes</taxon>
        <taxon>Micrococcales</taxon>
        <taxon>Microbacteriaceae</taxon>
        <taxon>Microbacterium</taxon>
    </lineage>
</organism>
<evidence type="ECO:0000256" key="3">
    <source>
        <dbReference type="ARBA" id="ARBA00022741"/>
    </source>
</evidence>
<dbReference type="AlphaFoldDB" id="A0A0F0LPQ3"/>
<dbReference type="PANTHER" id="PTHR43553:SF24">
    <property type="entry name" value="ENERGY-COUPLING FACTOR TRANSPORTER ATP-BINDING PROTEIN ECFA1"/>
    <property type="match status" value="1"/>
</dbReference>
<comment type="caution">
    <text evidence="7">The sequence shown here is derived from an EMBL/GenBank/DDBJ whole genome shotgun (WGS) entry which is preliminary data.</text>
</comment>
<dbReference type="GO" id="GO:0016887">
    <property type="term" value="F:ATP hydrolysis activity"/>
    <property type="evidence" value="ECO:0007669"/>
    <property type="project" value="InterPro"/>
</dbReference>
<dbReference type="Pfam" id="PF00005">
    <property type="entry name" value="ABC_tran"/>
    <property type="match status" value="2"/>
</dbReference>
<evidence type="ECO:0000313" key="8">
    <source>
        <dbReference type="Proteomes" id="UP000033740"/>
    </source>
</evidence>
<accession>A0A0F0LPQ3</accession>
<dbReference type="RefSeq" id="WP_082076579.1">
    <property type="nucleotide sequence ID" value="NZ_JYIX01000029.1"/>
</dbReference>
<dbReference type="PATRIC" id="fig|582680.6.peg.1051"/>
<dbReference type="STRING" id="582680.RS86_01021"/>
<dbReference type="CDD" id="cd03225">
    <property type="entry name" value="ABC_cobalt_CbiO_domain1"/>
    <property type="match status" value="2"/>
</dbReference>
<evidence type="ECO:0000259" key="6">
    <source>
        <dbReference type="PROSITE" id="PS50893"/>
    </source>
</evidence>
<dbReference type="GO" id="GO:0005524">
    <property type="term" value="F:ATP binding"/>
    <property type="evidence" value="ECO:0007669"/>
    <property type="project" value="UniProtKB-KW"/>
</dbReference>
<dbReference type="InterPro" id="IPR017871">
    <property type="entry name" value="ABC_transporter-like_CS"/>
</dbReference>
<evidence type="ECO:0000313" key="7">
    <source>
        <dbReference type="EMBL" id="KJL34235.1"/>
    </source>
</evidence>
<keyword evidence="7" id="KW-0378">Hydrolase</keyword>
<evidence type="ECO:0000256" key="5">
    <source>
        <dbReference type="SAM" id="MobiDB-lite"/>
    </source>
</evidence>
<keyword evidence="3" id="KW-0547">Nucleotide-binding</keyword>
<sequence>MTAGAARVVADGWGWRYAGRRLPAVSDVTFTIEPGERVLLLGASGAGKSTLLTGMAGLLGDADEGESRGSLQVDGSDPESQRGRIGLVLQDPDAGVVLSRVGDDVAFGCENLGVPAEDIPACVAEALGAVGLDVPLDRPTAALSGGQKQRLALAGALAMQPGLLLLDEPTANLDPDGVQEIRASVERVVAATGATLVVIEHRTAVWADLMTRVIVVGADGGLLADGPPDEVFLVHGDALAEAGVWVPGHPVGLPVLPVRPAVDPADAILAARALAVTRDRRHAVQRGLDLAVPDGEATLIVGPNGAGKSTLALTLAGLLDALDGTVQAAESLRGRRGRAPIRWTSRELLTRIGMVFQDPEHQFLTQTVRDELAVGPRALGWDKDRIDAVVDALLERLGLTALAAANPFTLSGGQKRRLSVATVLAAAPAVIVLDEPTFGQDRRGWIGIVSLLQEEIARGTAVVAVTHDADVIRHLGGHRIELTA</sequence>
<dbReference type="PANTHER" id="PTHR43553">
    <property type="entry name" value="HEAVY METAL TRANSPORTER"/>
    <property type="match status" value="1"/>
</dbReference>
<comment type="similarity">
    <text evidence="1">Belongs to the ABC transporter superfamily.</text>
</comment>
<proteinExistence type="inferred from homology"/>